<proteinExistence type="predicted"/>
<evidence type="ECO:0000313" key="2">
    <source>
        <dbReference type="EMBL" id="OIQ61549.1"/>
    </source>
</evidence>
<sequence length="64" mass="6772">MAEKPGTAKNPAEKTSRRREAELGTGGAAGADYEFAADVTAPGSRVDTDVKTGYEANRDKTQKK</sequence>
<comment type="caution">
    <text evidence="2">The sequence shown here is derived from an EMBL/GenBank/DDBJ whole genome shotgun (WGS) entry which is preliminary data.</text>
</comment>
<name>A0A1J5PCV1_NEOTH</name>
<dbReference type="OrthoDB" id="9905321at2"/>
<feature type="compositionally biased region" description="Basic and acidic residues" evidence="1">
    <location>
        <begin position="11"/>
        <end position="22"/>
    </location>
</feature>
<organism evidence="2 3">
    <name type="scientific">Neomoorella thermoacetica</name>
    <name type="common">Clostridium thermoaceticum</name>
    <dbReference type="NCBI Taxonomy" id="1525"/>
    <lineage>
        <taxon>Bacteria</taxon>
        <taxon>Bacillati</taxon>
        <taxon>Bacillota</taxon>
        <taxon>Clostridia</taxon>
        <taxon>Neomoorellales</taxon>
        <taxon>Neomoorellaceae</taxon>
        <taxon>Neomoorella</taxon>
    </lineage>
</organism>
<dbReference type="EMBL" id="MDDC01000001">
    <property type="protein sequence ID" value="OIQ61549.1"/>
    <property type="molecule type" value="Genomic_DNA"/>
</dbReference>
<dbReference type="Proteomes" id="UP000182811">
    <property type="component" value="Unassembled WGS sequence"/>
</dbReference>
<dbReference type="AlphaFoldDB" id="A0A1J5PCV1"/>
<protein>
    <submittedName>
        <fullName evidence="2">Uncharacterized protein</fullName>
    </submittedName>
</protein>
<gene>
    <name evidence="2" type="ORF">MOTE_01190</name>
</gene>
<accession>A0A1J5PCV1</accession>
<reference evidence="2 3" key="1">
    <citation type="submission" date="2016-08" db="EMBL/GenBank/DDBJ databases">
        <title>Genome-based comparison of Moorella thermoacetic strains.</title>
        <authorList>
            <person name="Poehlein A."/>
            <person name="Bengelsdorf F.R."/>
            <person name="Esser C."/>
            <person name="Duerre P."/>
            <person name="Daniel R."/>
        </authorList>
    </citation>
    <scope>NUCLEOTIDE SEQUENCE [LARGE SCALE GENOMIC DNA]</scope>
    <source>
        <strain evidence="2 3">DSM 21394</strain>
    </source>
</reference>
<evidence type="ECO:0000313" key="3">
    <source>
        <dbReference type="Proteomes" id="UP000182811"/>
    </source>
</evidence>
<evidence type="ECO:0000256" key="1">
    <source>
        <dbReference type="SAM" id="MobiDB-lite"/>
    </source>
</evidence>
<feature type="compositionally biased region" description="Basic and acidic residues" evidence="1">
    <location>
        <begin position="46"/>
        <end position="64"/>
    </location>
</feature>
<feature type="region of interest" description="Disordered" evidence="1">
    <location>
        <begin position="1"/>
        <end position="64"/>
    </location>
</feature>